<feature type="region of interest" description="Disordered" evidence="1">
    <location>
        <begin position="57"/>
        <end position="95"/>
    </location>
</feature>
<feature type="compositionally biased region" description="Basic and acidic residues" evidence="1">
    <location>
        <begin position="63"/>
        <end position="75"/>
    </location>
</feature>
<protein>
    <submittedName>
        <fullName evidence="2">Uncharacterized protein</fullName>
    </submittedName>
</protein>
<keyword evidence="3" id="KW-1185">Reference proteome</keyword>
<feature type="non-terminal residue" evidence="2">
    <location>
        <position position="1"/>
    </location>
</feature>
<sequence>WLYAPFTRAQTALSSNVADTTAPSRPVFKSGYADNRTSQSRLGFNFTNSATPVLSTSAASAHASHDVTQIRHPDTTGHAFSGTSRPQRATVEVPMDKDVLETTPTGRLQHEPDDQQHMADLAREPNLGSLEGEWMGQDTHSSCRQLASAVHG</sequence>
<organism evidence="2 3">
    <name type="scientific">Fasciola gigantica</name>
    <name type="common">Giant liver fluke</name>
    <dbReference type="NCBI Taxonomy" id="46835"/>
    <lineage>
        <taxon>Eukaryota</taxon>
        <taxon>Metazoa</taxon>
        <taxon>Spiralia</taxon>
        <taxon>Lophotrochozoa</taxon>
        <taxon>Platyhelminthes</taxon>
        <taxon>Trematoda</taxon>
        <taxon>Digenea</taxon>
        <taxon>Plagiorchiida</taxon>
        <taxon>Echinostomata</taxon>
        <taxon>Echinostomatoidea</taxon>
        <taxon>Fasciolidae</taxon>
        <taxon>Fasciola</taxon>
    </lineage>
</organism>
<evidence type="ECO:0000256" key="1">
    <source>
        <dbReference type="SAM" id="MobiDB-lite"/>
    </source>
</evidence>
<comment type="caution">
    <text evidence="2">The sequence shown here is derived from an EMBL/GenBank/DDBJ whole genome shotgun (WGS) entry which is preliminary data.</text>
</comment>
<gene>
    <name evidence="2" type="ORF">FGIG_12200</name>
</gene>
<dbReference type="Proteomes" id="UP000316759">
    <property type="component" value="Unassembled WGS sequence"/>
</dbReference>
<dbReference type="AlphaFoldDB" id="A0A504YC97"/>
<evidence type="ECO:0000313" key="2">
    <source>
        <dbReference type="EMBL" id="TPP58156.1"/>
    </source>
</evidence>
<dbReference type="EMBL" id="SUNJ01012315">
    <property type="protein sequence ID" value="TPP58156.1"/>
    <property type="molecule type" value="Genomic_DNA"/>
</dbReference>
<evidence type="ECO:0000313" key="3">
    <source>
        <dbReference type="Proteomes" id="UP000316759"/>
    </source>
</evidence>
<reference evidence="2 3" key="1">
    <citation type="submission" date="2019-04" db="EMBL/GenBank/DDBJ databases">
        <title>Annotation for the trematode Fasciola gigantica.</title>
        <authorList>
            <person name="Choi Y.-J."/>
        </authorList>
    </citation>
    <scope>NUCLEOTIDE SEQUENCE [LARGE SCALE GENOMIC DNA]</scope>
    <source>
        <strain evidence="2">Uganda_cow_1</strain>
    </source>
</reference>
<accession>A0A504YC97</accession>
<name>A0A504YC97_FASGI</name>
<proteinExistence type="predicted"/>